<dbReference type="PANTHER" id="PTHR44329:SF214">
    <property type="entry name" value="PROTEIN KINASE DOMAIN-CONTAINING PROTEIN"/>
    <property type="match status" value="1"/>
</dbReference>
<keyword evidence="4" id="KW-1185">Reference proteome</keyword>
<feature type="compositionally biased region" description="Gly residues" evidence="1">
    <location>
        <begin position="287"/>
        <end position="296"/>
    </location>
</feature>
<dbReference type="InterPro" id="IPR051681">
    <property type="entry name" value="Ser/Thr_Kinases-Pseudokinases"/>
</dbReference>
<gene>
    <name evidence="3" type="ORF">GPECTOR_95g682</name>
</gene>
<dbReference type="PROSITE" id="PS00108">
    <property type="entry name" value="PROTEIN_KINASE_ST"/>
    <property type="match status" value="1"/>
</dbReference>
<evidence type="ECO:0000259" key="2">
    <source>
        <dbReference type="PROSITE" id="PS50011"/>
    </source>
</evidence>
<dbReference type="GO" id="GO:0004674">
    <property type="term" value="F:protein serine/threonine kinase activity"/>
    <property type="evidence" value="ECO:0007669"/>
    <property type="project" value="TreeGrafter"/>
</dbReference>
<proteinExistence type="predicted"/>
<organism evidence="3 4">
    <name type="scientific">Gonium pectorale</name>
    <name type="common">Green alga</name>
    <dbReference type="NCBI Taxonomy" id="33097"/>
    <lineage>
        <taxon>Eukaryota</taxon>
        <taxon>Viridiplantae</taxon>
        <taxon>Chlorophyta</taxon>
        <taxon>core chlorophytes</taxon>
        <taxon>Chlorophyceae</taxon>
        <taxon>CS clade</taxon>
        <taxon>Chlamydomonadales</taxon>
        <taxon>Volvocaceae</taxon>
        <taxon>Gonium</taxon>
    </lineage>
</organism>
<evidence type="ECO:0000313" key="4">
    <source>
        <dbReference type="Proteomes" id="UP000075714"/>
    </source>
</evidence>
<dbReference type="SUPFAM" id="SSF56112">
    <property type="entry name" value="Protein kinase-like (PK-like)"/>
    <property type="match status" value="1"/>
</dbReference>
<sequence>MGVLLQAWEAGRWGSEHSEPTGDEDVAAADRASRGHLQLNLRAVYSTLLEVALALRHMHALHMVHCDLKPQNVLLKSSPRDPRGFTAKLSDFGLAKMMAHDEEGQLVIDEAVGSGTLTHMAPESLAGQKQLTASIDLFAFGILMWQMVCGTRLYQGLTTKQIIRGVVRENLRPVFPAWVPAEYRCAAPGRGRAPGGALLARGPVGAPLANAVVAELESMVDATTRSGYRSWRAGGGGGGGGLDSPRVRPQAHAPAPAAPPPASQFAAHGGHGGLAQHHKQHHPAQHRGGGGGGGLGRPQAGNTGAGSGPSLLII</sequence>
<dbReference type="SMART" id="SM00220">
    <property type="entry name" value="S_TKc"/>
    <property type="match status" value="1"/>
</dbReference>
<name>A0A150G085_GONPE</name>
<dbReference type="STRING" id="33097.A0A150G085"/>
<dbReference type="PROSITE" id="PS50011">
    <property type="entry name" value="PROTEIN_KINASE_DOM"/>
    <property type="match status" value="1"/>
</dbReference>
<protein>
    <recommendedName>
        <fullName evidence="2">Protein kinase domain-containing protein</fullName>
    </recommendedName>
</protein>
<evidence type="ECO:0000256" key="1">
    <source>
        <dbReference type="SAM" id="MobiDB-lite"/>
    </source>
</evidence>
<feature type="compositionally biased region" description="Gly residues" evidence="1">
    <location>
        <begin position="233"/>
        <end position="242"/>
    </location>
</feature>
<comment type="caution">
    <text evidence="3">The sequence shown here is derived from an EMBL/GenBank/DDBJ whole genome shotgun (WGS) entry which is preliminary data.</text>
</comment>
<dbReference type="GO" id="GO:0005524">
    <property type="term" value="F:ATP binding"/>
    <property type="evidence" value="ECO:0007669"/>
    <property type="project" value="InterPro"/>
</dbReference>
<dbReference type="InterPro" id="IPR011009">
    <property type="entry name" value="Kinase-like_dom_sf"/>
</dbReference>
<dbReference type="PANTHER" id="PTHR44329">
    <property type="entry name" value="SERINE/THREONINE-PROTEIN KINASE TNNI3K-RELATED"/>
    <property type="match status" value="1"/>
</dbReference>
<feature type="compositionally biased region" description="Basic residues" evidence="1">
    <location>
        <begin position="276"/>
        <end position="285"/>
    </location>
</feature>
<reference evidence="4" key="1">
    <citation type="journal article" date="2016" name="Nat. Commun.">
        <title>The Gonium pectorale genome demonstrates co-option of cell cycle regulation during the evolution of multicellularity.</title>
        <authorList>
            <person name="Hanschen E.R."/>
            <person name="Marriage T.N."/>
            <person name="Ferris P.J."/>
            <person name="Hamaji T."/>
            <person name="Toyoda A."/>
            <person name="Fujiyama A."/>
            <person name="Neme R."/>
            <person name="Noguchi H."/>
            <person name="Minakuchi Y."/>
            <person name="Suzuki M."/>
            <person name="Kawai-Toyooka H."/>
            <person name="Smith D.R."/>
            <person name="Sparks H."/>
            <person name="Anderson J."/>
            <person name="Bakaric R."/>
            <person name="Luria V."/>
            <person name="Karger A."/>
            <person name="Kirschner M.W."/>
            <person name="Durand P.M."/>
            <person name="Michod R.E."/>
            <person name="Nozaki H."/>
            <person name="Olson B.J."/>
        </authorList>
    </citation>
    <scope>NUCLEOTIDE SEQUENCE [LARGE SCALE GENOMIC DNA]</scope>
    <source>
        <strain evidence="4">NIES-2863</strain>
    </source>
</reference>
<dbReference type="OrthoDB" id="538772at2759"/>
<evidence type="ECO:0000313" key="3">
    <source>
        <dbReference type="EMBL" id="KXZ43293.1"/>
    </source>
</evidence>
<dbReference type="InterPro" id="IPR000719">
    <property type="entry name" value="Prot_kinase_dom"/>
</dbReference>
<dbReference type="InterPro" id="IPR008271">
    <property type="entry name" value="Ser/Thr_kinase_AS"/>
</dbReference>
<accession>A0A150G085</accession>
<feature type="region of interest" description="Disordered" evidence="1">
    <location>
        <begin position="227"/>
        <end position="314"/>
    </location>
</feature>
<dbReference type="Gene3D" id="1.10.510.10">
    <property type="entry name" value="Transferase(Phosphotransferase) domain 1"/>
    <property type="match status" value="1"/>
</dbReference>
<dbReference type="Proteomes" id="UP000075714">
    <property type="component" value="Unassembled WGS sequence"/>
</dbReference>
<dbReference type="Pfam" id="PF00069">
    <property type="entry name" value="Pkinase"/>
    <property type="match status" value="1"/>
</dbReference>
<dbReference type="AlphaFoldDB" id="A0A150G085"/>
<feature type="domain" description="Protein kinase" evidence="2">
    <location>
        <begin position="1"/>
        <end position="220"/>
    </location>
</feature>
<dbReference type="EMBL" id="LSYV01000096">
    <property type="protein sequence ID" value="KXZ43293.1"/>
    <property type="molecule type" value="Genomic_DNA"/>
</dbReference>